<protein>
    <submittedName>
        <fullName evidence="2">DinB family protein</fullName>
    </submittedName>
</protein>
<dbReference type="InterPro" id="IPR024775">
    <property type="entry name" value="DinB-like"/>
</dbReference>
<dbReference type="InterPro" id="IPR034660">
    <property type="entry name" value="DinB/YfiT-like"/>
</dbReference>
<evidence type="ECO:0000259" key="1">
    <source>
        <dbReference type="Pfam" id="PF12867"/>
    </source>
</evidence>
<keyword evidence="3" id="KW-1185">Reference proteome</keyword>
<accession>A0ABY7WDH9</accession>
<proteinExistence type="predicted"/>
<dbReference type="Pfam" id="PF12867">
    <property type="entry name" value="DinB_2"/>
    <property type="match status" value="1"/>
</dbReference>
<dbReference type="EMBL" id="CP117880">
    <property type="protein sequence ID" value="WDF67535.1"/>
    <property type="molecule type" value="Genomic_DNA"/>
</dbReference>
<organism evidence="2 3">
    <name type="scientific">Sphingobacterium oryzagri</name>
    <dbReference type="NCBI Taxonomy" id="3025669"/>
    <lineage>
        <taxon>Bacteria</taxon>
        <taxon>Pseudomonadati</taxon>
        <taxon>Bacteroidota</taxon>
        <taxon>Sphingobacteriia</taxon>
        <taxon>Sphingobacteriales</taxon>
        <taxon>Sphingobacteriaceae</taxon>
        <taxon>Sphingobacterium</taxon>
    </lineage>
</organism>
<feature type="domain" description="DinB-like" evidence="1">
    <location>
        <begin position="9"/>
        <end position="144"/>
    </location>
</feature>
<reference evidence="2 3" key="1">
    <citation type="submission" date="2023-02" db="EMBL/GenBank/DDBJ databases">
        <title>Genome sequence of Sphingobacterium sp. KACC 22765.</title>
        <authorList>
            <person name="Kim S."/>
            <person name="Heo J."/>
            <person name="Kwon S.-W."/>
        </authorList>
    </citation>
    <scope>NUCLEOTIDE SEQUENCE [LARGE SCALE GENOMIC DNA]</scope>
    <source>
        <strain evidence="2 3">KACC 22765</strain>
    </source>
</reference>
<dbReference type="Proteomes" id="UP001221558">
    <property type="component" value="Chromosome"/>
</dbReference>
<evidence type="ECO:0000313" key="3">
    <source>
        <dbReference type="Proteomes" id="UP001221558"/>
    </source>
</evidence>
<gene>
    <name evidence="2" type="ORF">PQ465_14645</name>
</gene>
<dbReference type="RefSeq" id="WP_274266263.1">
    <property type="nucleotide sequence ID" value="NZ_CP117880.1"/>
</dbReference>
<evidence type="ECO:0000313" key="2">
    <source>
        <dbReference type="EMBL" id="WDF67535.1"/>
    </source>
</evidence>
<sequence>MIEHTLFRLERLISTLPSQIDQLSEDDFTTKKAAGSWSKKEILGHLIDSASNNHHRFIKAQYEDRPLISYDQDKWVDENDYQSANKQDLIVFWLALNKHLLRLLQNMPPQKLAKTCRLPNDLQVNLSDLFIDYVDHLEHHVAQLIRN</sequence>
<name>A0ABY7WDH9_9SPHI</name>
<dbReference type="SUPFAM" id="SSF109854">
    <property type="entry name" value="DinB/YfiT-like putative metalloenzymes"/>
    <property type="match status" value="1"/>
</dbReference>
<dbReference type="Gene3D" id="1.20.120.450">
    <property type="entry name" value="dinb family like domain"/>
    <property type="match status" value="1"/>
</dbReference>